<feature type="compositionally biased region" description="Low complexity" evidence="1">
    <location>
        <begin position="7"/>
        <end position="19"/>
    </location>
</feature>
<gene>
    <name evidence="3" type="ORF">OsJ_16536</name>
</gene>
<dbReference type="InterPro" id="IPR039607">
    <property type="entry name" value="VQ_8/17/18/20/21/25"/>
</dbReference>
<dbReference type="InterPro" id="IPR008889">
    <property type="entry name" value="VQ"/>
</dbReference>
<dbReference type="HOGENOM" id="CLU_139972_0_0_1"/>
<name>A0A8J8XLP1_ORYSJ</name>
<evidence type="ECO:0000259" key="2">
    <source>
        <dbReference type="Pfam" id="PF05678"/>
    </source>
</evidence>
<feature type="domain" description="VQ" evidence="2">
    <location>
        <begin position="40"/>
        <end position="65"/>
    </location>
</feature>
<reference evidence="3" key="2">
    <citation type="submission" date="2008-12" db="EMBL/GenBank/DDBJ databases">
        <title>Improved gene annotation of the rice (Oryza sativa) genomes.</title>
        <authorList>
            <person name="Wang J."/>
            <person name="Li R."/>
            <person name="Fan W."/>
            <person name="Huang Q."/>
            <person name="Zhang J."/>
            <person name="Zhou Y."/>
            <person name="Hu Y."/>
            <person name="Zi S."/>
            <person name="Li J."/>
            <person name="Ni P."/>
            <person name="Zheng H."/>
            <person name="Zhang Y."/>
            <person name="Zhao M."/>
            <person name="Hao Q."/>
            <person name="McDermott J."/>
            <person name="Samudrala R."/>
            <person name="Kristiansen K."/>
            <person name="Wong G.K.-S."/>
        </authorList>
    </citation>
    <scope>NUCLEOTIDE SEQUENCE</scope>
</reference>
<feature type="region of interest" description="Disordered" evidence="1">
    <location>
        <begin position="1"/>
        <end position="26"/>
    </location>
</feature>
<evidence type="ECO:0000256" key="1">
    <source>
        <dbReference type="SAM" id="MobiDB-lite"/>
    </source>
</evidence>
<sequence length="156" mass="16081">MKHHAMKSQSRASSSSATHKLSHAIAKAPPRKIKIVHVLAPEVIKTDARHFRDLVQRLTGKPAADGPAAASSQPDPCDTAGDEGGFVADGAGAAAAAAAATIKAEIKVEEAVAEAEAEAEASGGLLHALGEDDRNDMFLQWLQSGSCIDMDAVGFS</sequence>
<dbReference type="PANTHER" id="PTHR33143">
    <property type="entry name" value="F16F4.1 PROTEIN-RELATED"/>
    <property type="match status" value="1"/>
</dbReference>
<dbReference type="PANTHER" id="PTHR33143:SF3">
    <property type="entry name" value="VQ MOTIF-CONTAINING PROTEIN 17-RELATED"/>
    <property type="match status" value="1"/>
</dbReference>
<dbReference type="EMBL" id="CM000141">
    <property type="protein sequence ID" value="EEE61861.1"/>
    <property type="molecule type" value="Genomic_DNA"/>
</dbReference>
<dbReference type="AlphaFoldDB" id="A0A8J8XLP1"/>
<dbReference type="OrthoDB" id="693437at2759"/>
<organism evidence="3">
    <name type="scientific">Oryza sativa subsp. japonica</name>
    <name type="common">Rice</name>
    <dbReference type="NCBI Taxonomy" id="39947"/>
    <lineage>
        <taxon>Eukaryota</taxon>
        <taxon>Viridiplantae</taxon>
        <taxon>Streptophyta</taxon>
        <taxon>Embryophyta</taxon>
        <taxon>Tracheophyta</taxon>
        <taxon>Spermatophyta</taxon>
        <taxon>Magnoliopsida</taxon>
        <taxon>Liliopsida</taxon>
        <taxon>Poales</taxon>
        <taxon>Poaceae</taxon>
        <taxon>BOP clade</taxon>
        <taxon>Oryzoideae</taxon>
        <taxon>Oryzeae</taxon>
        <taxon>Oryzinae</taxon>
        <taxon>Oryza</taxon>
        <taxon>Oryza sativa</taxon>
    </lineage>
</organism>
<dbReference type="Proteomes" id="UP000007752">
    <property type="component" value="Chromosome 4"/>
</dbReference>
<dbReference type="KEGG" id="osa:107278570"/>
<accession>A0A8J8XLP1</accession>
<feature type="region of interest" description="Disordered" evidence="1">
    <location>
        <begin position="58"/>
        <end position="84"/>
    </location>
</feature>
<protein>
    <recommendedName>
        <fullName evidence="2">VQ domain-containing protein</fullName>
    </recommendedName>
</protein>
<proteinExistence type="predicted"/>
<evidence type="ECO:0000313" key="3">
    <source>
        <dbReference type="EMBL" id="EEE61861.1"/>
    </source>
</evidence>
<reference evidence="3" key="1">
    <citation type="journal article" date="2005" name="PLoS Biol.">
        <title>The genomes of Oryza sativa: a history of duplications.</title>
        <authorList>
            <person name="Yu J."/>
            <person name="Wang J."/>
            <person name="Lin W."/>
            <person name="Li S."/>
            <person name="Li H."/>
            <person name="Zhou J."/>
            <person name="Ni P."/>
            <person name="Dong W."/>
            <person name="Hu S."/>
            <person name="Zeng C."/>
            <person name="Zhang J."/>
            <person name="Zhang Y."/>
            <person name="Li R."/>
            <person name="Xu Z."/>
            <person name="Li S."/>
            <person name="Li X."/>
            <person name="Zheng H."/>
            <person name="Cong L."/>
            <person name="Lin L."/>
            <person name="Yin J."/>
            <person name="Geng J."/>
            <person name="Li G."/>
            <person name="Shi J."/>
            <person name="Liu J."/>
            <person name="Lv H."/>
            <person name="Li J."/>
            <person name="Wang J."/>
            <person name="Deng Y."/>
            <person name="Ran L."/>
            <person name="Shi X."/>
            <person name="Wang X."/>
            <person name="Wu Q."/>
            <person name="Li C."/>
            <person name="Ren X."/>
            <person name="Wang J."/>
            <person name="Wang X."/>
            <person name="Li D."/>
            <person name="Liu D."/>
            <person name="Zhang X."/>
            <person name="Ji Z."/>
            <person name="Zhao W."/>
            <person name="Sun Y."/>
            <person name="Zhang Z."/>
            <person name="Bao J."/>
            <person name="Han Y."/>
            <person name="Dong L."/>
            <person name="Ji J."/>
            <person name="Chen P."/>
            <person name="Wu S."/>
            <person name="Liu J."/>
            <person name="Xiao Y."/>
            <person name="Bu D."/>
            <person name="Tan J."/>
            <person name="Yang L."/>
            <person name="Ye C."/>
            <person name="Zhang J."/>
            <person name="Xu J."/>
            <person name="Zhou Y."/>
            <person name="Yu Y."/>
            <person name="Zhang B."/>
            <person name="Zhuang S."/>
            <person name="Wei H."/>
            <person name="Liu B."/>
            <person name="Lei M."/>
            <person name="Yu H."/>
            <person name="Li Y."/>
            <person name="Xu H."/>
            <person name="Wei S."/>
            <person name="He X."/>
            <person name="Fang L."/>
            <person name="Zhang Z."/>
            <person name="Zhang Y."/>
            <person name="Huang X."/>
            <person name="Su Z."/>
            <person name="Tong W."/>
            <person name="Li J."/>
            <person name="Tong Z."/>
            <person name="Li S."/>
            <person name="Ye J."/>
            <person name="Wang L."/>
            <person name="Fang L."/>
            <person name="Lei T."/>
            <person name="Chen C."/>
            <person name="Chen H."/>
            <person name="Xu Z."/>
            <person name="Li H."/>
            <person name="Huang H."/>
            <person name="Zhang F."/>
            <person name="Xu H."/>
            <person name="Li N."/>
            <person name="Zhao C."/>
            <person name="Li S."/>
            <person name="Dong L."/>
            <person name="Huang Y."/>
            <person name="Li L."/>
            <person name="Xi Y."/>
            <person name="Qi Q."/>
            <person name="Li W."/>
            <person name="Zhang B."/>
            <person name="Hu W."/>
            <person name="Zhang Y."/>
            <person name="Tian X."/>
            <person name="Jiao Y."/>
            <person name="Liang X."/>
            <person name="Jin J."/>
            <person name="Gao L."/>
            <person name="Zheng W."/>
            <person name="Hao B."/>
            <person name="Liu S."/>
            <person name="Wang W."/>
            <person name="Yuan L."/>
            <person name="Cao M."/>
            <person name="McDermott J."/>
            <person name="Samudrala R."/>
            <person name="Wang J."/>
            <person name="Wong G.K."/>
            <person name="Yang H."/>
        </authorList>
    </citation>
    <scope>NUCLEOTIDE SEQUENCE [LARGE SCALE GENOMIC DNA]</scope>
</reference>
<dbReference type="Pfam" id="PF05678">
    <property type="entry name" value="VQ"/>
    <property type="match status" value="1"/>
</dbReference>
<dbReference type="OMA" id="CIDMDAV"/>
<dbReference type="Gramene" id="Os04t0665900-00">
    <property type="protein sequence ID" value="Os04t0665900-00"/>
    <property type="gene ID" value="Os04g0665900"/>
</dbReference>